<evidence type="ECO:0000313" key="8">
    <source>
        <dbReference type="Proteomes" id="UP000229390"/>
    </source>
</evidence>
<comment type="caution">
    <text evidence="7">The sequence shown here is derived from an EMBL/GenBank/DDBJ whole genome shotgun (WGS) entry which is preliminary data.</text>
</comment>
<dbReference type="Pfam" id="PF00413">
    <property type="entry name" value="Peptidase_M10"/>
    <property type="match status" value="1"/>
</dbReference>
<evidence type="ECO:0000313" key="7">
    <source>
        <dbReference type="EMBL" id="PIS38602.1"/>
    </source>
</evidence>
<dbReference type="Proteomes" id="UP000229390">
    <property type="component" value="Unassembled WGS sequence"/>
</dbReference>
<keyword evidence="3" id="KW-0378">Hydrolase</keyword>
<dbReference type="SUPFAM" id="SSF55486">
    <property type="entry name" value="Metalloproteases ('zincins'), catalytic domain"/>
    <property type="match status" value="1"/>
</dbReference>
<keyword evidence="1" id="KW-0645">Protease</keyword>
<evidence type="ECO:0000256" key="5">
    <source>
        <dbReference type="SAM" id="SignalP"/>
    </source>
</evidence>
<dbReference type="GO" id="GO:0006508">
    <property type="term" value="P:proteolysis"/>
    <property type="evidence" value="ECO:0007669"/>
    <property type="project" value="UniProtKB-KW"/>
</dbReference>
<dbReference type="EMBL" id="PEYE01000047">
    <property type="protein sequence ID" value="PIS38602.1"/>
    <property type="molecule type" value="Genomic_DNA"/>
</dbReference>
<sequence>MKKLTLIILVSAVLVLSGAALAQAVIRVPAVVEPSEQNVMVPEKAVDHSPALERIVFIHYKKGSAKGEAAKRAKAVACYKFLTPTKVKWTVLPVTYWINPSNPQGLTQEFITGAVFNSAEAWDNATSKELMKNDYSIATSVAYGVQDYKNAVVFGNYSDPDVIAVTSIWYVPYARRIVEFDIMFDTDYKWGDATQDKTKMDLQNIATHEFGHGVGLGDIYDSVCSSVTMYGYSTEGETSKRTLEAPDIKGLQILY</sequence>
<dbReference type="GO" id="GO:0008270">
    <property type="term" value="F:zinc ion binding"/>
    <property type="evidence" value="ECO:0007669"/>
    <property type="project" value="InterPro"/>
</dbReference>
<reference evidence="8" key="1">
    <citation type="submission" date="2017-09" db="EMBL/GenBank/DDBJ databases">
        <title>Depth-based differentiation of microbial function through sediment-hosted aquifers and enrichment of novel symbionts in the deep terrestrial subsurface.</title>
        <authorList>
            <person name="Probst A.J."/>
            <person name="Ladd B."/>
            <person name="Jarett J.K."/>
            <person name="Geller-Mcgrath D.E."/>
            <person name="Sieber C.M.K."/>
            <person name="Emerson J.B."/>
            <person name="Anantharaman K."/>
            <person name="Thomas B.C."/>
            <person name="Malmstrom R."/>
            <person name="Stieglmeier M."/>
            <person name="Klingl A."/>
            <person name="Woyke T."/>
            <person name="Ryan C.M."/>
            <person name="Banfield J.F."/>
        </authorList>
    </citation>
    <scope>NUCLEOTIDE SEQUENCE [LARGE SCALE GENOMIC DNA]</scope>
</reference>
<dbReference type="GO" id="GO:0031012">
    <property type="term" value="C:extracellular matrix"/>
    <property type="evidence" value="ECO:0007669"/>
    <property type="project" value="InterPro"/>
</dbReference>
<dbReference type="InterPro" id="IPR024079">
    <property type="entry name" value="MetalloPept_cat_dom_sf"/>
</dbReference>
<dbReference type="Gene3D" id="3.40.390.10">
    <property type="entry name" value="Collagenase (Catalytic Domain)"/>
    <property type="match status" value="1"/>
</dbReference>
<evidence type="ECO:0000259" key="6">
    <source>
        <dbReference type="Pfam" id="PF00413"/>
    </source>
</evidence>
<name>A0A2M6SZV2_9BACT</name>
<feature type="domain" description="Peptidase M10 metallopeptidase" evidence="6">
    <location>
        <begin position="88"/>
        <end position="255"/>
    </location>
</feature>
<proteinExistence type="predicted"/>
<dbReference type="InterPro" id="IPR001818">
    <property type="entry name" value="Pept_M10_metallopeptidase"/>
</dbReference>
<protein>
    <recommendedName>
        <fullName evidence="6">Peptidase M10 metallopeptidase domain-containing protein</fullName>
    </recommendedName>
</protein>
<keyword evidence="4" id="KW-0862">Zinc</keyword>
<evidence type="ECO:0000256" key="3">
    <source>
        <dbReference type="ARBA" id="ARBA00022801"/>
    </source>
</evidence>
<dbReference type="AlphaFoldDB" id="A0A2M6SZV2"/>
<evidence type="ECO:0000256" key="4">
    <source>
        <dbReference type="ARBA" id="ARBA00022833"/>
    </source>
</evidence>
<organism evidence="7 8">
    <name type="scientific">Candidatus Nealsonbacteria bacterium CG08_land_8_20_14_0_20_43_11</name>
    <dbReference type="NCBI Taxonomy" id="1974706"/>
    <lineage>
        <taxon>Bacteria</taxon>
        <taxon>Candidatus Nealsoniibacteriota</taxon>
    </lineage>
</organism>
<feature type="signal peptide" evidence="5">
    <location>
        <begin position="1"/>
        <end position="22"/>
    </location>
</feature>
<keyword evidence="2" id="KW-0479">Metal-binding</keyword>
<accession>A0A2M6SZV2</accession>
<dbReference type="GO" id="GO:0004222">
    <property type="term" value="F:metalloendopeptidase activity"/>
    <property type="evidence" value="ECO:0007669"/>
    <property type="project" value="InterPro"/>
</dbReference>
<evidence type="ECO:0000256" key="2">
    <source>
        <dbReference type="ARBA" id="ARBA00022723"/>
    </source>
</evidence>
<evidence type="ECO:0000256" key="1">
    <source>
        <dbReference type="ARBA" id="ARBA00022670"/>
    </source>
</evidence>
<gene>
    <name evidence="7" type="ORF">COT34_02790</name>
</gene>
<feature type="chain" id="PRO_5014617421" description="Peptidase M10 metallopeptidase domain-containing protein" evidence="5">
    <location>
        <begin position="23"/>
        <end position="255"/>
    </location>
</feature>
<keyword evidence="5" id="KW-0732">Signal</keyword>